<dbReference type="InterPro" id="IPR051820">
    <property type="entry name" value="FAD-binding_MO"/>
</dbReference>
<keyword evidence="5 7" id="KW-0560">Oxidoreductase</keyword>
<organism evidence="7 8">
    <name type="scientific">Arthrobacter flavus</name>
    <dbReference type="NCBI Taxonomy" id="95172"/>
    <lineage>
        <taxon>Bacteria</taxon>
        <taxon>Bacillati</taxon>
        <taxon>Actinomycetota</taxon>
        <taxon>Actinomycetes</taxon>
        <taxon>Micrococcales</taxon>
        <taxon>Micrococcaceae</taxon>
        <taxon>Arthrobacter</taxon>
    </lineage>
</organism>
<sequence>MAATTEHLDVAIIGAGLSGIGAAHRLLTECPGKSFALFEARDAIGGTWDLFRYPGARSDSDMFTLSYPWRPWTAPESIGDQRSILNYLQDTAEESGVTPHIRFATRMVSADFSTETSRWTLHLDTDDDDDGTTHRRTVTCSFLYACTGYYNYTEPYQPDLPGLEDFTGEVIHPQFWPAGFDYTGKRVVVVGSGATTITLVPAMADDAAHVTMLQRSPSYVVNVPRRDRFSDAARKILPAGPAHRVARARNVVYPLGFYQLCMKLPRVAKAYLRYQARGILKDEQQIRDHFTPTYNPWEQRVCAAPDRDFYRSLVSGKASVVTDRIDRFTAAGVRLASGRELAADVVVTATGLSLQSLGGANLSVDGVPVELGDSLIYRGVLVSGVPNFGYSLGYTNASWTLRSDLSARYVCRLLKHMDRNGHTVAVPVPTSGVARRPLLALSSNFMLRAVNVFPRQGSGTPWTLGANYLLDVPLVMLGKVSRQMAFNAVPGRGPAAQRKEVA</sequence>
<evidence type="ECO:0000313" key="7">
    <source>
        <dbReference type="EMBL" id="MFD1846683.1"/>
    </source>
</evidence>
<evidence type="ECO:0000256" key="1">
    <source>
        <dbReference type="ARBA" id="ARBA00001974"/>
    </source>
</evidence>
<keyword evidence="6 7" id="KW-0503">Monooxygenase</keyword>
<proteinExistence type="inferred from homology"/>
<protein>
    <submittedName>
        <fullName evidence="7">Flavin-containing monooxygenase</fullName>
        <ecNumber evidence="7">1.14.13.-</ecNumber>
    </submittedName>
</protein>
<keyword evidence="3" id="KW-0285">Flavoprotein</keyword>
<dbReference type="InterPro" id="IPR036188">
    <property type="entry name" value="FAD/NAD-bd_sf"/>
</dbReference>
<dbReference type="GO" id="GO:0004497">
    <property type="term" value="F:monooxygenase activity"/>
    <property type="evidence" value="ECO:0007669"/>
    <property type="project" value="UniProtKB-KW"/>
</dbReference>
<evidence type="ECO:0000313" key="8">
    <source>
        <dbReference type="Proteomes" id="UP001597307"/>
    </source>
</evidence>
<dbReference type="Pfam" id="PF00743">
    <property type="entry name" value="FMO-like"/>
    <property type="match status" value="1"/>
</dbReference>
<reference evidence="8" key="1">
    <citation type="journal article" date="2019" name="Int. J. Syst. Evol. Microbiol.">
        <title>The Global Catalogue of Microorganisms (GCM) 10K type strain sequencing project: providing services to taxonomists for standard genome sequencing and annotation.</title>
        <authorList>
            <consortium name="The Broad Institute Genomics Platform"/>
            <consortium name="The Broad Institute Genome Sequencing Center for Infectious Disease"/>
            <person name="Wu L."/>
            <person name="Ma J."/>
        </authorList>
    </citation>
    <scope>NUCLEOTIDE SEQUENCE [LARGE SCALE GENOMIC DNA]</scope>
    <source>
        <strain evidence="8">JCM 11496</strain>
    </source>
</reference>
<dbReference type="EC" id="1.14.13.-" evidence="7"/>
<keyword evidence="8" id="KW-1185">Reference proteome</keyword>
<evidence type="ECO:0000256" key="5">
    <source>
        <dbReference type="ARBA" id="ARBA00023002"/>
    </source>
</evidence>
<evidence type="ECO:0000256" key="3">
    <source>
        <dbReference type="ARBA" id="ARBA00022630"/>
    </source>
</evidence>
<evidence type="ECO:0000256" key="2">
    <source>
        <dbReference type="ARBA" id="ARBA00010139"/>
    </source>
</evidence>
<dbReference type="InterPro" id="IPR020946">
    <property type="entry name" value="Flavin_mOase-like"/>
</dbReference>
<name>A0ABW4Q7I4_9MICC</name>
<dbReference type="SUPFAM" id="SSF51905">
    <property type="entry name" value="FAD/NAD(P)-binding domain"/>
    <property type="match status" value="1"/>
</dbReference>
<dbReference type="Proteomes" id="UP001597307">
    <property type="component" value="Unassembled WGS sequence"/>
</dbReference>
<dbReference type="PANTHER" id="PTHR43872">
    <property type="entry name" value="MONOOXYGENASE, PUTATIVE (AFU_ORTHOLOGUE AFUA_8G02570)-RELATED"/>
    <property type="match status" value="1"/>
</dbReference>
<comment type="caution">
    <text evidence="7">The sequence shown here is derived from an EMBL/GenBank/DDBJ whole genome shotgun (WGS) entry which is preliminary data.</text>
</comment>
<accession>A0ABW4Q7I4</accession>
<dbReference type="Gene3D" id="3.50.50.60">
    <property type="entry name" value="FAD/NAD(P)-binding domain"/>
    <property type="match status" value="2"/>
</dbReference>
<dbReference type="RefSeq" id="WP_343878641.1">
    <property type="nucleotide sequence ID" value="NZ_BAAAIJ010000022.1"/>
</dbReference>
<evidence type="ECO:0000256" key="4">
    <source>
        <dbReference type="ARBA" id="ARBA00022827"/>
    </source>
</evidence>
<dbReference type="EMBL" id="JBHUGA010000024">
    <property type="protein sequence ID" value="MFD1846683.1"/>
    <property type="molecule type" value="Genomic_DNA"/>
</dbReference>
<comment type="similarity">
    <text evidence="2">Belongs to the FAD-binding monooxygenase family.</text>
</comment>
<comment type="cofactor">
    <cofactor evidence="1">
        <name>FAD</name>
        <dbReference type="ChEBI" id="CHEBI:57692"/>
    </cofactor>
</comment>
<dbReference type="PANTHER" id="PTHR43872:SF1">
    <property type="entry name" value="MONOOXYGENASE, PUTATIVE (AFU_ORTHOLOGUE AFUA_8G02570)-RELATED"/>
    <property type="match status" value="1"/>
</dbReference>
<gene>
    <name evidence="7" type="ORF">ACFSFX_08750</name>
</gene>
<keyword evidence="4" id="KW-0274">FAD</keyword>
<evidence type="ECO:0000256" key="6">
    <source>
        <dbReference type="ARBA" id="ARBA00023033"/>
    </source>
</evidence>